<evidence type="ECO:0000313" key="2">
    <source>
        <dbReference type="Proteomes" id="UP001159937"/>
    </source>
</evidence>
<evidence type="ECO:0000313" key="1">
    <source>
        <dbReference type="EMBL" id="MDH0966739.1"/>
    </source>
</evidence>
<gene>
    <name evidence="1" type="ORF">N5C89_28280</name>
</gene>
<reference evidence="1" key="1">
    <citation type="submission" date="2022-09" db="EMBL/GenBank/DDBJ databases">
        <title>Intensive care unit water sources are persistently colonized with multi-drug resistant bacteria and are the site of extensive horizontal gene transfer of antibiotic resistance genes.</title>
        <authorList>
            <person name="Diorio-Toth L."/>
        </authorList>
    </citation>
    <scope>NUCLEOTIDE SEQUENCE</scope>
    <source>
        <strain evidence="1">GD03918</strain>
    </source>
</reference>
<dbReference type="RefSeq" id="WP_157872488.1">
    <property type="nucleotide sequence ID" value="NZ_CAKLPI010000001.1"/>
</dbReference>
<accession>A0AAJ1KXI6</accession>
<sequence>MSFSLYQFRTRYRPSLFPVIQEPKAHQVRQADCFFAERPSVQALSKNGQRKLPIRG</sequence>
<proteinExistence type="predicted"/>
<name>A0AAJ1KXI6_9ENTR</name>
<dbReference type="Proteomes" id="UP001159937">
    <property type="component" value="Unassembled WGS sequence"/>
</dbReference>
<comment type="caution">
    <text evidence="1">The sequence shown here is derived from an EMBL/GenBank/DDBJ whole genome shotgun (WGS) entry which is preliminary data.</text>
</comment>
<dbReference type="EMBL" id="JAOCBF010000064">
    <property type="protein sequence ID" value="MDH0966739.1"/>
    <property type="molecule type" value="Genomic_DNA"/>
</dbReference>
<protein>
    <submittedName>
        <fullName evidence="1">Uncharacterized protein</fullName>
    </submittedName>
</protein>
<organism evidence="1 2">
    <name type="scientific">Klebsiella michiganensis</name>
    <dbReference type="NCBI Taxonomy" id="1134687"/>
    <lineage>
        <taxon>Bacteria</taxon>
        <taxon>Pseudomonadati</taxon>
        <taxon>Pseudomonadota</taxon>
        <taxon>Gammaproteobacteria</taxon>
        <taxon>Enterobacterales</taxon>
        <taxon>Enterobacteriaceae</taxon>
        <taxon>Klebsiella/Raoultella group</taxon>
        <taxon>Klebsiella</taxon>
    </lineage>
</organism>
<dbReference type="AlphaFoldDB" id="A0AAJ1KXI6"/>